<feature type="signal peptide" evidence="16">
    <location>
        <begin position="1"/>
        <end position="27"/>
    </location>
</feature>
<protein>
    <recommendedName>
        <fullName evidence="4">serine-type D-Ala-D-Ala carboxypeptidase</fullName>
        <ecNumber evidence="4">3.4.16.4</ecNumber>
    </recommendedName>
</protein>
<dbReference type="PANTHER" id="PTHR21581:SF11">
    <property type="entry name" value="D-ALANYL-D-ALANINE CARBOXYPEPTIDASE DACA"/>
    <property type="match status" value="1"/>
</dbReference>
<evidence type="ECO:0000256" key="6">
    <source>
        <dbReference type="ARBA" id="ARBA00022670"/>
    </source>
</evidence>
<keyword evidence="10" id="KW-0573">Peptidoglycan synthesis</keyword>
<evidence type="ECO:0000256" key="8">
    <source>
        <dbReference type="ARBA" id="ARBA00022801"/>
    </source>
</evidence>
<dbReference type="GO" id="GO:0006508">
    <property type="term" value="P:proteolysis"/>
    <property type="evidence" value="ECO:0007669"/>
    <property type="project" value="UniProtKB-KW"/>
</dbReference>
<feature type="binding site" evidence="14">
    <location>
        <position position="250"/>
    </location>
    <ligand>
        <name>substrate</name>
    </ligand>
</feature>
<feature type="active site" description="Acyl-ester intermediate" evidence="13">
    <location>
        <position position="62"/>
    </location>
</feature>
<keyword evidence="6" id="KW-0645">Protease</keyword>
<dbReference type="EMBL" id="MATO01000017">
    <property type="protein sequence ID" value="OCS92309.1"/>
    <property type="molecule type" value="Genomic_DNA"/>
</dbReference>
<evidence type="ECO:0000256" key="16">
    <source>
        <dbReference type="SAM" id="SignalP"/>
    </source>
</evidence>
<reference evidence="18 19" key="1">
    <citation type="submission" date="2016-07" db="EMBL/GenBank/DDBJ databases">
        <title>Caryophanon latum genome sequencing.</title>
        <authorList>
            <person name="Verma A."/>
            <person name="Pal Y."/>
            <person name="Krishnamurthi S."/>
        </authorList>
    </citation>
    <scope>NUCLEOTIDE SEQUENCE [LARGE SCALE GENOMIC DNA]</scope>
    <source>
        <strain evidence="18 19">DSM 14151</strain>
    </source>
</reference>
<dbReference type="InterPro" id="IPR012907">
    <property type="entry name" value="Peptidase_S11_C"/>
</dbReference>
<evidence type="ECO:0000256" key="11">
    <source>
        <dbReference type="ARBA" id="ARBA00023316"/>
    </source>
</evidence>
<proteinExistence type="inferred from homology"/>
<gene>
    <name evidence="18" type="ORF">A6K76_07345</name>
</gene>
<dbReference type="InterPro" id="IPR037167">
    <property type="entry name" value="Peptidase_S11_C_sf"/>
</dbReference>
<dbReference type="SUPFAM" id="SSF56601">
    <property type="entry name" value="beta-lactamase/transpeptidase-like"/>
    <property type="match status" value="1"/>
</dbReference>
<dbReference type="SUPFAM" id="SSF69189">
    <property type="entry name" value="Penicillin-binding protein associated domain"/>
    <property type="match status" value="1"/>
</dbReference>
<comment type="pathway">
    <text evidence="2">Cell wall biogenesis; peptidoglycan biosynthesis.</text>
</comment>
<comment type="similarity">
    <text evidence="3 15">Belongs to the peptidase S11 family.</text>
</comment>
<evidence type="ECO:0000256" key="3">
    <source>
        <dbReference type="ARBA" id="ARBA00007164"/>
    </source>
</evidence>
<evidence type="ECO:0000313" key="18">
    <source>
        <dbReference type="EMBL" id="OCS92309.1"/>
    </source>
</evidence>
<evidence type="ECO:0000259" key="17">
    <source>
        <dbReference type="SMART" id="SM00936"/>
    </source>
</evidence>
<dbReference type="Pfam" id="PF00768">
    <property type="entry name" value="Peptidase_S11"/>
    <property type="match status" value="1"/>
</dbReference>
<keyword evidence="19" id="KW-1185">Reference proteome</keyword>
<dbReference type="AlphaFoldDB" id="A0A1C0YYQ4"/>
<evidence type="ECO:0000256" key="1">
    <source>
        <dbReference type="ARBA" id="ARBA00003217"/>
    </source>
</evidence>
<dbReference type="UniPathway" id="UPA00219"/>
<dbReference type="InterPro" id="IPR018044">
    <property type="entry name" value="Peptidase_S11"/>
</dbReference>
<evidence type="ECO:0000256" key="5">
    <source>
        <dbReference type="ARBA" id="ARBA00022645"/>
    </source>
</evidence>
<evidence type="ECO:0000256" key="4">
    <source>
        <dbReference type="ARBA" id="ARBA00012448"/>
    </source>
</evidence>
<comment type="function">
    <text evidence="1">Removes C-terminal D-alanyl residues from sugar-peptide cell wall precursors.</text>
</comment>
<dbReference type="SMART" id="SM00936">
    <property type="entry name" value="PBP5_C"/>
    <property type="match status" value="1"/>
</dbReference>
<dbReference type="GO" id="GO:0009002">
    <property type="term" value="F:serine-type D-Ala-D-Ala carboxypeptidase activity"/>
    <property type="evidence" value="ECO:0007669"/>
    <property type="project" value="UniProtKB-EC"/>
</dbReference>
<dbReference type="PANTHER" id="PTHR21581">
    <property type="entry name" value="D-ALANYL-D-ALANINE CARBOXYPEPTIDASE"/>
    <property type="match status" value="1"/>
</dbReference>
<feature type="active site" evidence="13">
    <location>
        <position position="126"/>
    </location>
</feature>
<dbReference type="GO" id="GO:0008360">
    <property type="term" value="P:regulation of cell shape"/>
    <property type="evidence" value="ECO:0007669"/>
    <property type="project" value="UniProtKB-KW"/>
</dbReference>
<evidence type="ECO:0000256" key="14">
    <source>
        <dbReference type="PIRSR" id="PIRSR618044-2"/>
    </source>
</evidence>
<evidence type="ECO:0000256" key="9">
    <source>
        <dbReference type="ARBA" id="ARBA00022960"/>
    </source>
</evidence>
<dbReference type="GO" id="GO:0009252">
    <property type="term" value="P:peptidoglycan biosynthetic process"/>
    <property type="evidence" value="ECO:0007669"/>
    <property type="project" value="UniProtKB-UniPathway"/>
</dbReference>
<dbReference type="GO" id="GO:0071555">
    <property type="term" value="P:cell wall organization"/>
    <property type="evidence" value="ECO:0007669"/>
    <property type="project" value="UniProtKB-KW"/>
</dbReference>
<keyword evidence="5 18" id="KW-0121">Carboxypeptidase</keyword>
<dbReference type="InterPro" id="IPR012338">
    <property type="entry name" value="Beta-lactam/transpept-like"/>
</dbReference>
<keyword evidence="7 16" id="KW-0732">Signal</keyword>
<evidence type="ECO:0000256" key="10">
    <source>
        <dbReference type="ARBA" id="ARBA00022984"/>
    </source>
</evidence>
<dbReference type="InterPro" id="IPR015956">
    <property type="entry name" value="Peniciliin-bd_prot_C_sf"/>
</dbReference>
<evidence type="ECO:0000256" key="12">
    <source>
        <dbReference type="ARBA" id="ARBA00034000"/>
    </source>
</evidence>
<dbReference type="RefSeq" id="WP_066462735.1">
    <property type="nucleotide sequence ID" value="NZ_MATO01000017.1"/>
</dbReference>
<accession>A0A1C0YYQ4</accession>
<comment type="caution">
    <text evidence="18">The sequence shown here is derived from an EMBL/GenBank/DDBJ whole genome shotgun (WGS) entry which is preliminary data.</text>
</comment>
<dbReference type="OrthoDB" id="9791132at2"/>
<keyword evidence="9" id="KW-0133">Cell shape</keyword>
<dbReference type="EC" id="3.4.16.4" evidence="4"/>
<dbReference type="Proteomes" id="UP000093482">
    <property type="component" value="Unassembled WGS sequence"/>
</dbReference>
<evidence type="ECO:0000313" key="19">
    <source>
        <dbReference type="Proteomes" id="UP000093482"/>
    </source>
</evidence>
<feature type="domain" description="Peptidase S11 D-Ala-D-Ala carboxypeptidase A C-terminal" evidence="17">
    <location>
        <begin position="306"/>
        <end position="406"/>
    </location>
</feature>
<comment type="catalytic activity">
    <reaction evidence="12">
        <text>Preferential cleavage: (Ac)2-L-Lys-D-Ala-|-D-Ala. Also transpeptidation of peptidyl-alanyl moieties that are N-acyl substituents of D-alanine.</text>
        <dbReference type="EC" id="3.4.16.4"/>
    </reaction>
</comment>
<sequence length="436" mass="48033">MKRALIILLMPMLLFSAIMQPTQHVNAATNLTPNVGAAILIDAETGKILYEQNADEIVGIASITKLLAEYILLDEIAAGKLKWEDTYNMTPNTYLLSQNRLLSNVPLREDGTYELWELYEAMAIYSANAATVAIAERVAGSEKAFLELMNKKIESLGVKDYQFVNVTGLNNEYLNGNHPAGNEKDENMMSAKSVAILTYHLLKSHPEVLETASVLEKTFREGTSDAILMRNWNLMLPGSIYAYEGVDGLKTGTTDFAGHSFVGTAERNGRRVIAVVLNAKEEDGSVEDQTRFVPTKNLFDFAFNQTAQKEILKAGATIEGSEFMPVVNGKQEQVKIATAEGISLVTTEDAVYEPVVTLNAERLDATVKEGTVVGHVVMQRVNGEEYGYLEDKPLKVDLVTTESVERLGWAALFLAGVGSFYSEIWAGFKEFATKLF</sequence>
<feature type="chain" id="PRO_5008649314" description="serine-type D-Ala-D-Ala carboxypeptidase" evidence="16">
    <location>
        <begin position="28"/>
        <end position="436"/>
    </location>
</feature>
<evidence type="ECO:0000256" key="13">
    <source>
        <dbReference type="PIRSR" id="PIRSR618044-1"/>
    </source>
</evidence>
<name>A0A1C0YYQ4_9BACL</name>
<dbReference type="InterPro" id="IPR001967">
    <property type="entry name" value="Peptidase_S11_N"/>
</dbReference>
<organism evidence="18 19">
    <name type="scientific">Caryophanon latum</name>
    <dbReference type="NCBI Taxonomy" id="33977"/>
    <lineage>
        <taxon>Bacteria</taxon>
        <taxon>Bacillati</taxon>
        <taxon>Bacillota</taxon>
        <taxon>Bacilli</taxon>
        <taxon>Bacillales</taxon>
        <taxon>Caryophanaceae</taxon>
        <taxon>Caryophanon</taxon>
    </lineage>
</organism>
<evidence type="ECO:0000256" key="15">
    <source>
        <dbReference type="RuleBase" id="RU004016"/>
    </source>
</evidence>
<evidence type="ECO:0000256" key="2">
    <source>
        <dbReference type="ARBA" id="ARBA00004752"/>
    </source>
</evidence>
<dbReference type="PRINTS" id="PR00725">
    <property type="entry name" value="DADACBPTASE1"/>
</dbReference>
<feature type="active site" description="Proton acceptor" evidence="13">
    <location>
        <position position="65"/>
    </location>
</feature>
<dbReference type="Gene3D" id="2.60.410.10">
    <property type="entry name" value="D-Ala-D-Ala carboxypeptidase, C-terminal domain"/>
    <property type="match status" value="1"/>
</dbReference>
<dbReference type="Pfam" id="PF07943">
    <property type="entry name" value="PBP5_C"/>
    <property type="match status" value="1"/>
</dbReference>
<keyword evidence="8" id="KW-0378">Hydrolase</keyword>
<keyword evidence="11" id="KW-0961">Cell wall biogenesis/degradation</keyword>
<dbReference type="Gene3D" id="3.40.710.10">
    <property type="entry name" value="DD-peptidase/beta-lactamase superfamily"/>
    <property type="match status" value="1"/>
</dbReference>
<evidence type="ECO:0000256" key="7">
    <source>
        <dbReference type="ARBA" id="ARBA00022729"/>
    </source>
</evidence>